<organism evidence="2 3">
    <name type="scientific">Macrostomum lignano</name>
    <dbReference type="NCBI Taxonomy" id="282301"/>
    <lineage>
        <taxon>Eukaryota</taxon>
        <taxon>Metazoa</taxon>
        <taxon>Spiralia</taxon>
        <taxon>Lophotrochozoa</taxon>
        <taxon>Platyhelminthes</taxon>
        <taxon>Rhabditophora</taxon>
        <taxon>Macrostomorpha</taxon>
        <taxon>Macrostomida</taxon>
        <taxon>Macrostomidae</taxon>
        <taxon>Macrostomum</taxon>
    </lineage>
</organism>
<dbReference type="Proteomes" id="UP000095280">
    <property type="component" value="Unplaced"/>
</dbReference>
<keyword evidence="1" id="KW-1133">Transmembrane helix</keyword>
<keyword evidence="1" id="KW-0812">Transmembrane</keyword>
<accession>A0A1I8JMI1</accession>
<dbReference type="WBParaSite" id="snap_masked-unitig_16093-processed-gene-0.0-mRNA-1">
    <property type="protein sequence ID" value="snap_masked-unitig_16093-processed-gene-0.0-mRNA-1"/>
    <property type="gene ID" value="snap_masked-unitig_16093-processed-gene-0.0"/>
</dbReference>
<evidence type="ECO:0000256" key="1">
    <source>
        <dbReference type="SAM" id="Phobius"/>
    </source>
</evidence>
<dbReference type="AlphaFoldDB" id="A0A1I8JMI1"/>
<keyword evidence="1" id="KW-0472">Membrane</keyword>
<keyword evidence="2" id="KW-1185">Reference proteome</keyword>
<evidence type="ECO:0000313" key="2">
    <source>
        <dbReference type="Proteomes" id="UP000095280"/>
    </source>
</evidence>
<name>A0A1I8JMI1_9PLAT</name>
<protein>
    <submittedName>
        <fullName evidence="3">AMP-binding domain-containing protein</fullName>
    </submittedName>
</protein>
<sequence length="199" mass="21050">MTVLTTAAVTLAGGIANYDKLSWSASMLNAFSISVVLFCLGVLLLLALSEYASCRQPPPAADASCCCWLIQHRVGAKISGLVVCVSLPVEHEGSAGRPAVASRRLNSLAGIGRRSANSLELFDQEVQRLGLAPDAVLVFIPSGLEFSLALQSQGVAVPEISHHGADAAVKHEIVGDCRFGLFEFSLRRSDERPESACVD</sequence>
<reference evidence="3" key="1">
    <citation type="submission" date="2016-11" db="UniProtKB">
        <authorList>
            <consortium name="WormBaseParasite"/>
        </authorList>
    </citation>
    <scope>IDENTIFICATION</scope>
</reference>
<feature type="transmembrane region" description="Helical" evidence="1">
    <location>
        <begin position="26"/>
        <end position="48"/>
    </location>
</feature>
<evidence type="ECO:0000313" key="3">
    <source>
        <dbReference type="WBParaSite" id="snap_masked-unitig_16093-processed-gene-0.0-mRNA-1"/>
    </source>
</evidence>
<proteinExistence type="predicted"/>